<accession>A0A838CGS8</accession>
<dbReference type="Proteomes" id="UP000581408">
    <property type="component" value="Unassembled WGS sequence"/>
</dbReference>
<dbReference type="EMBL" id="JABFEE010000001">
    <property type="protein sequence ID" value="MBA1834175.1"/>
    <property type="molecule type" value="Genomic_DNA"/>
</dbReference>
<name>A0A838CGS8_9CORY</name>
<gene>
    <name evidence="2" type="ORF">HMC16_00240</name>
</gene>
<feature type="transmembrane region" description="Helical" evidence="1">
    <location>
        <begin position="85"/>
        <end position="107"/>
    </location>
</feature>
<comment type="caution">
    <text evidence="2">The sequence shown here is derived from an EMBL/GenBank/DDBJ whole genome shotgun (WGS) entry which is preliminary data.</text>
</comment>
<feature type="transmembrane region" description="Helical" evidence="1">
    <location>
        <begin position="119"/>
        <end position="134"/>
    </location>
</feature>
<proteinExistence type="predicted"/>
<evidence type="ECO:0000313" key="2">
    <source>
        <dbReference type="EMBL" id="MBA1834175.1"/>
    </source>
</evidence>
<protein>
    <submittedName>
        <fullName evidence="2">Uncharacterized protein</fullName>
    </submittedName>
</protein>
<sequence>MKRTREKTTKYIQQHLPRLLAVMWALWNMATAAAYVDRVPPQLEVVDKATIVPLWIIWAFAAVALALGVLAPSTAPDKVQDVARWLRIGGMMIACAALIVWTVAFFYDEPRGWVTGKNYAVLAAMAAFTTWTIARDTARRERVVAV</sequence>
<dbReference type="RefSeq" id="WP_181193784.1">
    <property type="nucleotide sequence ID" value="NZ_JABFEE010000001.1"/>
</dbReference>
<evidence type="ECO:0000313" key="3">
    <source>
        <dbReference type="Proteomes" id="UP000581408"/>
    </source>
</evidence>
<organism evidence="2 3">
    <name type="scientific">Corynebacterium wankanglinii</name>
    <dbReference type="NCBI Taxonomy" id="2735136"/>
    <lineage>
        <taxon>Bacteria</taxon>
        <taxon>Bacillati</taxon>
        <taxon>Actinomycetota</taxon>
        <taxon>Actinomycetes</taxon>
        <taxon>Mycobacteriales</taxon>
        <taxon>Corynebacteriaceae</taxon>
        <taxon>Corynebacterium</taxon>
    </lineage>
</organism>
<feature type="transmembrane region" description="Helical" evidence="1">
    <location>
        <begin position="56"/>
        <end position="73"/>
    </location>
</feature>
<reference evidence="2 3" key="1">
    <citation type="submission" date="2020-05" db="EMBL/GenBank/DDBJ databases">
        <title>Descriptions of Corynebacterium xxxx sp. nov., Corynebacterium yyyy sp. nov. and Corynebacterium zzzz sp. nov.</title>
        <authorList>
            <person name="Zhang G."/>
        </authorList>
    </citation>
    <scope>NUCLEOTIDE SEQUENCE [LARGE SCALE GENOMIC DNA]</scope>
    <source>
        <strain evidence="3">zg-915</strain>
    </source>
</reference>
<keyword evidence="1" id="KW-0812">Transmembrane</keyword>
<keyword evidence="1" id="KW-1133">Transmembrane helix</keyword>
<evidence type="ECO:0000256" key="1">
    <source>
        <dbReference type="SAM" id="Phobius"/>
    </source>
</evidence>
<keyword evidence="1" id="KW-0472">Membrane</keyword>
<dbReference type="AlphaFoldDB" id="A0A838CGS8"/>